<dbReference type="SUPFAM" id="SSF52540">
    <property type="entry name" value="P-loop containing nucleoside triphosphate hydrolases"/>
    <property type="match status" value="1"/>
</dbReference>
<organism evidence="8">
    <name type="scientific">freshwater sediment metagenome</name>
    <dbReference type="NCBI Taxonomy" id="556182"/>
    <lineage>
        <taxon>unclassified sequences</taxon>
        <taxon>metagenomes</taxon>
        <taxon>ecological metagenomes</taxon>
    </lineage>
</organism>
<dbReference type="InterPro" id="IPR032305">
    <property type="entry name" value="GTP-bd_M"/>
</dbReference>
<dbReference type="InterPro" id="IPR030394">
    <property type="entry name" value="G_HFLX_dom"/>
</dbReference>
<keyword evidence="5" id="KW-0460">Magnesium</keyword>
<dbReference type="Pfam" id="PF01926">
    <property type="entry name" value="MMR_HSR1"/>
    <property type="match status" value="1"/>
</dbReference>
<proteinExistence type="inferred from homology"/>
<keyword evidence="4" id="KW-0547">Nucleotide-binding</keyword>
<feature type="domain" description="Hflx-type G" evidence="7">
    <location>
        <begin position="213"/>
        <end position="387"/>
    </location>
</feature>
<sequence length="449" mass="49655">MNEEQAGEGRALGEGRTRAIVVGPYPSRGPAALSRDPQARLTEAVGLAQAIDLEIVGEIPVGLNEVRPATYLGKGKVEEIGETVKAQEAGLVSMDCQLSPVQQRNLERAWGAKVIDRTGLILEIFGQRARTREGSLQVELAHLAYQKSRLVRSWTHLERQRGGFGFLGGPGETQIETDRRLIEERMRRIEQDLDKVKRTRGLHRKTRRDVPYPVVALVGYTNAGKSTLFNRLTRAEVLAQDMLFATLDPTLRQIRLPHGSRVLLSDTVGFISDLPTMLVSAFRATLEEVTLADVILHVRDVSHEDSEAQARDVETILEELGLKGEAEGRIIEVWNKIDALDAERCEALRVAARGYDPQRRPALVSALTGEGFDDLLSRVENLLAASRETLSLELRAEDGQGLAWLHAHAEVLSRETREDGGSRLVVRVAPERVDEVKRRYGAADAPGDS</sequence>
<gene>
    <name evidence="8" type="primary">hflX</name>
    <name evidence="8" type="ORF">AMST5_01633</name>
</gene>
<keyword evidence="2" id="KW-0963">Cytoplasm</keyword>
<reference evidence="8" key="1">
    <citation type="submission" date="2023-07" db="EMBL/GenBank/DDBJ databases">
        <authorList>
            <person name="Pelsma A.J. K."/>
        </authorList>
    </citation>
    <scope>NUCLEOTIDE SEQUENCE</scope>
</reference>
<dbReference type="Gene3D" id="3.40.50.11060">
    <property type="entry name" value="GTPase HflX, N-terminal domain"/>
    <property type="match status" value="1"/>
</dbReference>
<keyword evidence="3" id="KW-0479">Metal-binding</keyword>
<dbReference type="Pfam" id="PF19275">
    <property type="entry name" value="HflX_C"/>
    <property type="match status" value="1"/>
</dbReference>
<dbReference type="PANTHER" id="PTHR10229">
    <property type="entry name" value="GTP-BINDING PROTEIN HFLX"/>
    <property type="match status" value="1"/>
</dbReference>
<dbReference type="PROSITE" id="PS51705">
    <property type="entry name" value="G_HFLX"/>
    <property type="match status" value="1"/>
</dbReference>
<keyword evidence="6" id="KW-0342">GTP-binding</keyword>
<evidence type="ECO:0000256" key="5">
    <source>
        <dbReference type="ARBA" id="ARBA00022842"/>
    </source>
</evidence>
<comment type="subcellular location">
    <subcellularLocation>
        <location evidence="1">Cytoplasm</location>
    </subcellularLocation>
</comment>
<evidence type="ECO:0000256" key="4">
    <source>
        <dbReference type="ARBA" id="ARBA00022741"/>
    </source>
</evidence>
<dbReference type="AlphaFoldDB" id="A0AA48LYQ2"/>
<dbReference type="GO" id="GO:0005737">
    <property type="term" value="C:cytoplasm"/>
    <property type="evidence" value="ECO:0007669"/>
    <property type="project" value="UniProtKB-SubCell"/>
</dbReference>
<dbReference type="InterPro" id="IPR006073">
    <property type="entry name" value="GTP-bd"/>
</dbReference>
<dbReference type="PRINTS" id="PR00326">
    <property type="entry name" value="GTP1OBG"/>
</dbReference>
<evidence type="ECO:0000313" key="8">
    <source>
        <dbReference type="EMBL" id="CAJ0864009.1"/>
    </source>
</evidence>
<dbReference type="InterPro" id="IPR016496">
    <property type="entry name" value="GTPase_HflX"/>
</dbReference>
<evidence type="ECO:0000256" key="1">
    <source>
        <dbReference type="ARBA" id="ARBA00004496"/>
    </source>
</evidence>
<protein>
    <submittedName>
        <fullName evidence="8">GTPase HflX</fullName>
    </submittedName>
</protein>
<dbReference type="Pfam" id="PF13167">
    <property type="entry name" value="GTP-bdg_N"/>
    <property type="match status" value="1"/>
</dbReference>
<evidence type="ECO:0000256" key="3">
    <source>
        <dbReference type="ARBA" id="ARBA00022723"/>
    </source>
</evidence>
<dbReference type="HAMAP" id="MF_00900">
    <property type="entry name" value="GTPase_HflX"/>
    <property type="match status" value="1"/>
</dbReference>
<evidence type="ECO:0000256" key="2">
    <source>
        <dbReference type="ARBA" id="ARBA00022490"/>
    </source>
</evidence>
<dbReference type="InterPro" id="IPR045498">
    <property type="entry name" value="HflX_C"/>
</dbReference>
<dbReference type="Gene3D" id="6.10.250.2860">
    <property type="match status" value="1"/>
</dbReference>
<evidence type="ECO:0000256" key="6">
    <source>
        <dbReference type="ARBA" id="ARBA00023134"/>
    </source>
</evidence>
<name>A0AA48LYQ2_9ZZZZ</name>
<dbReference type="Gene3D" id="3.40.50.300">
    <property type="entry name" value="P-loop containing nucleotide triphosphate hydrolases"/>
    <property type="match status" value="1"/>
</dbReference>
<dbReference type="NCBIfam" id="TIGR03156">
    <property type="entry name" value="GTP_HflX"/>
    <property type="match status" value="1"/>
</dbReference>
<dbReference type="FunFam" id="3.40.50.11060:FF:000001">
    <property type="entry name" value="GTPase HflX"/>
    <property type="match status" value="1"/>
</dbReference>
<dbReference type="InterPro" id="IPR025121">
    <property type="entry name" value="GTPase_HflX_N"/>
</dbReference>
<dbReference type="PIRSF" id="PIRSF006809">
    <property type="entry name" value="GTP-binding_hflX_prd"/>
    <property type="match status" value="1"/>
</dbReference>
<dbReference type="PANTHER" id="PTHR10229:SF0">
    <property type="entry name" value="GTP-BINDING PROTEIN 6-RELATED"/>
    <property type="match status" value="1"/>
</dbReference>
<evidence type="ECO:0000259" key="7">
    <source>
        <dbReference type="PROSITE" id="PS51705"/>
    </source>
</evidence>
<accession>A0AA48LYQ2</accession>
<dbReference type="GO" id="GO:0005525">
    <property type="term" value="F:GTP binding"/>
    <property type="evidence" value="ECO:0007669"/>
    <property type="project" value="UniProtKB-KW"/>
</dbReference>
<dbReference type="CDD" id="cd01878">
    <property type="entry name" value="HflX"/>
    <property type="match status" value="1"/>
</dbReference>
<dbReference type="Pfam" id="PF16360">
    <property type="entry name" value="GTP-bdg_M"/>
    <property type="match status" value="1"/>
</dbReference>
<dbReference type="GO" id="GO:0046872">
    <property type="term" value="F:metal ion binding"/>
    <property type="evidence" value="ECO:0007669"/>
    <property type="project" value="UniProtKB-KW"/>
</dbReference>
<dbReference type="InterPro" id="IPR027417">
    <property type="entry name" value="P-loop_NTPase"/>
</dbReference>
<dbReference type="EMBL" id="OY288114">
    <property type="protein sequence ID" value="CAJ0864009.1"/>
    <property type="molecule type" value="Genomic_DNA"/>
</dbReference>
<dbReference type="GO" id="GO:0043022">
    <property type="term" value="F:ribosome binding"/>
    <property type="evidence" value="ECO:0007669"/>
    <property type="project" value="TreeGrafter"/>
</dbReference>
<dbReference type="InterPro" id="IPR042108">
    <property type="entry name" value="GTPase_HflX_N_sf"/>
</dbReference>